<dbReference type="InterPro" id="IPR038592">
    <property type="entry name" value="CheD-like_sf"/>
</dbReference>
<dbReference type="InterPro" id="IPR011324">
    <property type="entry name" value="Cytotoxic_necrot_fac-like_cat"/>
</dbReference>
<name>A0ABS5UAR7_9BACT</name>
<keyword evidence="2 3" id="KW-0378">Hydrolase</keyword>
<dbReference type="EC" id="3.5.1.44" evidence="3"/>
<reference evidence="4 5" key="1">
    <citation type="submission" date="2021-05" db="EMBL/GenBank/DDBJ databases">
        <title>The draft genome of Geobacter chapellei DSM 13688.</title>
        <authorList>
            <person name="Xu Z."/>
            <person name="Masuda Y."/>
            <person name="Itoh H."/>
            <person name="Senoo K."/>
        </authorList>
    </citation>
    <scope>NUCLEOTIDE SEQUENCE [LARGE SCALE GENOMIC DNA]</scope>
    <source>
        <strain evidence="4 5">DSM 13688</strain>
    </source>
</reference>
<evidence type="ECO:0000313" key="5">
    <source>
        <dbReference type="Proteomes" id="UP000784128"/>
    </source>
</evidence>
<evidence type="ECO:0000313" key="4">
    <source>
        <dbReference type="EMBL" id="MBT1072759.1"/>
    </source>
</evidence>
<dbReference type="InterPro" id="IPR005659">
    <property type="entry name" value="Chemorcpt_Glu_NH3ase_CheD"/>
</dbReference>
<dbReference type="HAMAP" id="MF_01440">
    <property type="entry name" value="CheD"/>
    <property type="match status" value="1"/>
</dbReference>
<evidence type="ECO:0000256" key="1">
    <source>
        <dbReference type="ARBA" id="ARBA00022500"/>
    </source>
</evidence>
<dbReference type="SUPFAM" id="SSF64438">
    <property type="entry name" value="CNF1/YfiH-like putative cysteine hydrolases"/>
    <property type="match status" value="1"/>
</dbReference>
<comment type="caution">
    <text evidence="4">The sequence shown here is derived from an EMBL/GenBank/DDBJ whole genome shotgun (WGS) entry which is preliminary data.</text>
</comment>
<comment type="function">
    <text evidence="3">Probably deamidates glutamine residues to glutamate on methyl-accepting chemotaxis receptors (MCPs), playing an important role in chemotaxis.</text>
</comment>
<dbReference type="PANTHER" id="PTHR35147">
    <property type="entry name" value="CHEMORECEPTOR GLUTAMINE DEAMIDASE CHED-RELATED"/>
    <property type="match status" value="1"/>
</dbReference>
<organism evidence="4 5">
    <name type="scientific">Pelotalea chapellei</name>
    <dbReference type="NCBI Taxonomy" id="44671"/>
    <lineage>
        <taxon>Bacteria</taxon>
        <taxon>Pseudomonadati</taxon>
        <taxon>Thermodesulfobacteriota</taxon>
        <taxon>Desulfuromonadia</taxon>
        <taxon>Geobacterales</taxon>
        <taxon>Geobacteraceae</taxon>
        <taxon>Pelotalea</taxon>
    </lineage>
</organism>
<dbReference type="PANTHER" id="PTHR35147:SF1">
    <property type="entry name" value="CHEMORECEPTOR GLUTAMINE DEAMIDASE CHED-RELATED"/>
    <property type="match status" value="1"/>
</dbReference>
<dbReference type="Proteomes" id="UP000784128">
    <property type="component" value="Unassembled WGS sequence"/>
</dbReference>
<accession>A0ABS5UAR7</accession>
<keyword evidence="1 3" id="KW-0145">Chemotaxis</keyword>
<evidence type="ECO:0000256" key="2">
    <source>
        <dbReference type="ARBA" id="ARBA00022801"/>
    </source>
</evidence>
<keyword evidence="5" id="KW-1185">Reference proteome</keyword>
<sequence>MKELIASHTCTAYLKPGEVIVARKPLLVSTVLGSCIAVTMYSRLHRVGAICHAMLPDGGVGNEDLRYVDTAIHHIYRKVVEYGAGSELEVKLFGGARVLTVGDYSSTKLTVGEQNIAHAQKVLGLLGLKITASDTGGLRGRKLFFCTRDGGVYIRMMRRGKDISDQEMAI</sequence>
<dbReference type="CDD" id="cd16352">
    <property type="entry name" value="CheD"/>
    <property type="match status" value="1"/>
</dbReference>
<proteinExistence type="inferred from homology"/>
<dbReference type="RefSeq" id="WP_214300062.1">
    <property type="nucleotide sequence ID" value="NZ_JAHDYS010000012.1"/>
</dbReference>
<comment type="similarity">
    <text evidence="3">Belongs to the CheD family.</text>
</comment>
<dbReference type="EMBL" id="JAHDYS010000012">
    <property type="protein sequence ID" value="MBT1072759.1"/>
    <property type="molecule type" value="Genomic_DNA"/>
</dbReference>
<gene>
    <name evidence="3" type="primary">cheD</name>
    <name evidence="4" type="ORF">KJB30_13255</name>
</gene>
<protein>
    <recommendedName>
        <fullName evidence="3">Probable chemoreceptor glutamine deamidase CheD</fullName>
        <ecNumber evidence="3">3.5.1.44</ecNumber>
    </recommendedName>
</protein>
<comment type="catalytic activity">
    <reaction evidence="3">
        <text>L-glutaminyl-[protein] + H2O = L-glutamyl-[protein] + NH4(+)</text>
        <dbReference type="Rhea" id="RHEA:16441"/>
        <dbReference type="Rhea" id="RHEA-COMP:10207"/>
        <dbReference type="Rhea" id="RHEA-COMP:10208"/>
        <dbReference type="ChEBI" id="CHEBI:15377"/>
        <dbReference type="ChEBI" id="CHEBI:28938"/>
        <dbReference type="ChEBI" id="CHEBI:29973"/>
        <dbReference type="ChEBI" id="CHEBI:30011"/>
        <dbReference type="EC" id="3.5.1.44"/>
    </reaction>
</comment>
<dbReference type="Pfam" id="PF03975">
    <property type="entry name" value="CheD"/>
    <property type="match status" value="1"/>
</dbReference>
<dbReference type="Gene3D" id="3.30.1330.200">
    <property type="match status" value="1"/>
</dbReference>
<evidence type="ECO:0000256" key="3">
    <source>
        <dbReference type="HAMAP-Rule" id="MF_01440"/>
    </source>
</evidence>
<dbReference type="PROSITE" id="PS51257">
    <property type="entry name" value="PROKAR_LIPOPROTEIN"/>
    <property type="match status" value="1"/>
</dbReference>